<keyword evidence="3" id="KW-1185">Reference proteome</keyword>
<feature type="transmembrane region" description="Helical" evidence="1">
    <location>
        <begin position="49"/>
        <end position="68"/>
    </location>
</feature>
<reference evidence="3" key="1">
    <citation type="submission" date="2016-10" db="EMBL/GenBank/DDBJ databases">
        <authorList>
            <person name="Varghese N."/>
            <person name="Submissions S."/>
        </authorList>
    </citation>
    <scope>NUCLEOTIDE SEQUENCE [LARGE SCALE GENOMIC DNA]</scope>
    <source>
        <strain evidence="3">CGMCC 4.7047</strain>
    </source>
</reference>
<name>A0A1I6T4C3_9ACTN</name>
<organism evidence="2 3">
    <name type="scientific">Streptomyces harbinensis</name>
    <dbReference type="NCBI Taxonomy" id="1176198"/>
    <lineage>
        <taxon>Bacteria</taxon>
        <taxon>Bacillati</taxon>
        <taxon>Actinomycetota</taxon>
        <taxon>Actinomycetes</taxon>
        <taxon>Kitasatosporales</taxon>
        <taxon>Streptomycetaceae</taxon>
        <taxon>Streptomyces</taxon>
    </lineage>
</organism>
<evidence type="ECO:0000256" key="1">
    <source>
        <dbReference type="SAM" id="Phobius"/>
    </source>
</evidence>
<gene>
    <name evidence="2" type="ORF">SAMN05444716_104386</name>
</gene>
<dbReference type="EMBL" id="FPAB01000004">
    <property type="protein sequence ID" value="SFS84082.1"/>
    <property type="molecule type" value="Genomic_DNA"/>
</dbReference>
<dbReference type="STRING" id="1176198.SAMN05444716_104386"/>
<dbReference type="RefSeq" id="WP_093843153.1">
    <property type="nucleotide sequence ID" value="NZ_FPAB01000004.1"/>
</dbReference>
<keyword evidence="1" id="KW-0472">Membrane</keyword>
<accession>A0A1I6T4C3</accession>
<keyword evidence="1" id="KW-0812">Transmembrane</keyword>
<evidence type="ECO:0000313" key="3">
    <source>
        <dbReference type="Proteomes" id="UP000198873"/>
    </source>
</evidence>
<keyword evidence="1" id="KW-1133">Transmembrane helix</keyword>
<dbReference type="AlphaFoldDB" id="A0A1I6T4C3"/>
<dbReference type="Proteomes" id="UP000198873">
    <property type="component" value="Unassembled WGS sequence"/>
</dbReference>
<sequence length="426" mass="46028">MRNDDHTTPFEQELGALLRQTGGGFEPDPARLTEAGLRRGRARVFRRRAGVMGGAAAVALLSVGAVQLTGGGSGTPVADGVPQSREDMVETLSGMLPGGIEILAGEATSPLGAEEPGIYLQLGDSTPGDATLGVMIHRWAMEGSEDSLGCMVPDSDGYHCAEEELPDGAVLTRTREDLLGEDEELESRHWMAMLEVPDGNADASWSRTVTVGFEKEMTDLDDPDGYQPLIDQDQLAEIATAPVWQEVFDLLDETYGTPDIDTGPELIDVAPDVLRDLFRSLAPGRLDITEDVQQSSGPGEIYLVVDDGQGPGYVSVMLWEPYDIYGPYEPGWEDPVEEWEEDEYCGSEPLADGARLDYCDLGPSADDPLGVWTVSLYLPDGASMDITVSNTAGIDDPDAPTRSDSPLTMDELRELASAPEWRDLFR</sequence>
<evidence type="ECO:0000313" key="2">
    <source>
        <dbReference type="EMBL" id="SFS84082.1"/>
    </source>
</evidence>
<proteinExistence type="predicted"/>
<protein>
    <submittedName>
        <fullName evidence="2">Uncharacterized protein</fullName>
    </submittedName>
</protein>